<sequence length="81" mass="8829">MQISTVMASTHGCQVMNHPKTDAHNPASGASCPKTGFTISLVGNKQNTESCLPMPAWLKEKFLAGRSMFGQLKSNIERCLY</sequence>
<dbReference type="EMBL" id="BPLR01001382">
    <property type="protein sequence ID" value="GIZ01994.1"/>
    <property type="molecule type" value="Genomic_DNA"/>
</dbReference>
<keyword evidence="2" id="KW-1185">Reference proteome</keyword>
<evidence type="ECO:0000313" key="1">
    <source>
        <dbReference type="EMBL" id="GIZ01994.1"/>
    </source>
</evidence>
<dbReference type="AlphaFoldDB" id="A0AAV4Y698"/>
<reference evidence="1 2" key="1">
    <citation type="submission" date="2021-06" db="EMBL/GenBank/DDBJ databases">
        <title>Caerostris extrusa draft genome.</title>
        <authorList>
            <person name="Kono N."/>
            <person name="Arakawa K."/>
        </authorList>
    </citation>
    <scope>NUCLEOTIDE SEQUENCE [LARGE SCALE GENOMIC DNA]</scope>
</reference>
<gene>
    <name evidence="1" type="ORF">CEXT_445051</name>
</gene>
<organism evidence="1 2">
    <name type="scientific">Caerostris extrusa</name>
    <name type="common">Bark spider</name>
    <name type="synonym">Caerostris bankana</name>
    <dbReference type="NCBI Taxonomy" id="172846"/>
    <lineage>
        <taxon>Eukaryota</taxon>
        <taxon>Metazoa</taxon>
        <taxon>Ecdysozoa</taxon>
        <taxon>Arthropoda</taxon>
        <taxon>Chelicerata</taxon>
        <taxon>Arachnida</taxon>
        <taxon>Araneae</taxon>
        <taxon>Araneomorphae</taxon>
        <taxon>Entelegynae</taxon>
        <taxon>Araneoidea</taxon>
        <taxon>Araneidae</taxon>
        <taxon>Caerostris</taxon>
    </lineage>
</organism>
<evidence type="ECO:0000313" key="2">
    <source>
        <dbReference type="Proteomes" id="UP001054945"/>
    </source>
</evidence>
<name>A0AAV4Y698_CAEEX</name>
<accession>A0AAV4Y698</accession>
<comment type="caution">
    <text evidence="1">The sequence shown here is derived from an EMBL/GenBank/DDBJ whole genome shotgun (WGS) entry which is preliminary data.</text>
</comment>
<protein>
    <submittedName>
        <fullName evidence="1">Uncharacterized protein</fullName>
    </submittedName>
</protein>
<proteinExistence type="predicted"/>
<dbReference type="Proteomes" id="UP001054945">
    <property type="component" value="Unassembled WGS sequence"/>
</dbReference>